<evidence type="ECO:0000256" key="1">
    <source>
        <dbReference type="SAM" id="MobiDB-lite"/>
    </source>
</evidence>
<organism evidence="2">
    <name type="scientific">Siphoviridae sp. ctNxi14</name>
    <dbReference type="NCBI Taxonomy" id="2825475"/>
    <lineage>
        <taxon>Viruses</taxon>
        <taxon>Duplodnaviria</taxon>
        <taxon>Heunggongvirae</taxon>
        <taxon>Uroviricota</taxon>
        <taxon>Caudoviricetes</taxon>
    </lineage>
</organism>
<accession>A0A8S5VH75</accession>
<proteinExistence type="predicted"/>
<feature type="compositionally biased region" description="Basic and acidic residues" evidence="1">
    <location>
        <begin position="1"/>
        <end position="18"/>
    </location>
</feature>
<sequence length="41" mass="4744">MLQTEHRGFCAAKTEKSKIKSGTAHRQCRSLQRPEPFKYPP</sequence>
<dbReference type="EMBL" id="BK016266">
    <property type="protein sequence ID" value="DAG06109.1"/>
    <property type="molecule type" value="Genomic_DNA"/>
</dbReference>
<feature type="region of interest" description="Disordered" evidence="1">
    <location>
        <begin position="1"/>
        <end position="41"/>
    </location>
</feature>
<evidence type="ECO:0000313" key="2">
    <source>
        <dbReference type="EMBL" id="DAG06109.1"/>
    </source>
</evidence>
<reference evidence="2" key="1">
    <citation type="journal article" date="2021" name="Proc. Natl. Acad. Sci. U.S.A.">
        <title>A Catalog of Tens of Thousands of Viruses from Human Metagenomes Reveals Hidden Associations with Chronic Diseases.</title>
        <authorList>
            <person name="Tisza M.J."/>
            <person name="Buck C.B."/>
        </authorList>
    </citation>
    <scope>NUCLEOTIDE SEQUENCE</scope>
    <source>
        <strain evidence="2">CtNxi14</strain>
    </source>
</reference>
<protein>
    <submittedName>
        <fullName evidence="2">Uncharacterized protein</fullName>
    </submittedName>
</protein>
<name>A0A8S5VH75_9CAUD</name>